<proteinExistence type="predicted"/>
<evidence type="ECO:0000256" key="1">
    <source>
        <dbReference type="SAM" id="Phobius"/>
    </source>
</evidence>
<evidence type="ECO:0000313" key="3">
    <source>
        <dbReference type="Proteomes" id="UP000295711"/>
    </source>
</evidence>
<name>A0A4R2LAM0_9FIRM</name>
<keyword evidence="1" id="KW-1133">Transmembrane helix</keyword>
<dbReference type="RefSeq" id="WP_165873375.1">
    <property type="nucleotide sequence ID" value="NZ_JANKAQ010000005.1"/>
</dbReference>
<evidence type="ECO:0000313" key="2">
    <source>
        <dbReference type="EMBL" id="TCO82485.1"/>
    </source>
</evidence>
<dbReference type="AlphaFoldDB" id="A0A4R2LAM0"/>
<keyword evidence="1" id="KW-0472">Membrane</keyword>
<gene>
    <name evidence="2" type="ORF">EV212_11715</name>
</gene>
<comment type="caution">
    <text evidence="2">The sequence shown here is derived from an EMBL/GenBank/DDBJ whole genome shotgun (WGS) entry which is preliminary data.</text>
</comment>
<accession>A0A4R2LAM0</accession>
<keyword evidence="3" id="KW-1185">Reference proteome</keyword>
<organism evidence="2 3">
    <name type="scientific">Frisingicoccus caecimuris</name>
    <dbReference type="NCBI Taxonomy" id="1796636"/>
    <lineage>
        <taxon>Bacteria</taxon>
        <taxon>Bacillati</taxon>
        <taxon>Bacillota</taxon>
        <taxon>Clostridia</taxon>
        <taxon>Lachnospirales</taxon>
        <taxon>Lachnospiraceae</taxon>
        <taxon>Frisingicoccus</taxon>
    </lineage>
</organism>
<sequence>MKRIIGFIMFWVAVGMTIMMFIDSALLSICLILFFLVLSYNFFCCK</sequence>
<keyword evidence="1" id="KW-0812">Transmembrane</keyword>
<dbReference type="EMBL" id="SLXA01000017">
    <property type="protein sequence ID" value="TCO82485.1"/>
    <property type="molecule type" value="Genomic_DNA"/>
</dbReference>
<feature type="transmembrane region" description="Helical" evidence="1">
    <location>
        <begin position="7"/>
        <end position="40"/>
    </location>
</feature>
<protein>
    <submittedName>
        <fullName evidence="2">Uncharacterized protein</fullName>
    </submittedName>
</protein>
<dbReference type="Proteomes" id="UP000295711">
    <property type="component" value="Unassembled WGS sequence"/>
</dbReference>
<reference evidence="2 3" key="1">
    <citation type="submission" date="2019-03" db="EMBL/GenBank/DDBJ databases">
        <title>Genomic Encyclopedia of Type Strains, Phase IV (KMG-IV): sequencing the most valuable type-strain genomes for metagenomic binning, comparative biology and taxonomic classification.</title>
        <authorList>
            <person name="Goeker M."/>
        </authorList>
    </citation>
    <scope>NUCLEOTIDE SEQUENCE [LARGE SCALE GENOMIC DNA]</scope>
    <source>
        <strain evidence="2 3">DSM 28559</strain>
    </source>
</reference>